<feature type="compositionally biased region" description="Basic and acidic residues" evidence="1">
    <location>
        <begin position="152"/>
        <end position="168"/>
    </location>
</feature>
<sequence>MSAFPHGYQASVASPKHWRQVKQFEIGLLNEITSFATSSSFQNPRSIDALFSFISALSDAVISSAPVFHAVEPLPPTRQAADAADNDDFSAHLMRGKGRETSEIWAWSLLRAGEEFPAVGLPPLVLLLPPASPSARHPTVTVQWGSVDERDEEGKEGRPILPEGEKEIPNQGTSSYSSGDEGKEEEKKKCADATRSAS</sequence>
<proteinExistence type="predicted"/>
<accession>A0A3P7TX83</accession>
<gene>
    <name evidence="2" type="ORF">HPBE_LOCUS2668</name>
</gene>
<reference evidence="4" key="2">
    <citation type="submission" date="2019-09" db="UniProtKB">
        <authorList>
            <consortium name="WormBaseParasite"/>
        </authorList>
    </citation>
    <scope>IDENTIFICATION</scope>
</reference>
<protein>
    <submittedName>
        <fullName evidence="2 4">Uncharacterized protein</fullName>
    </submittedName>
</protein>
<dbReference type="AlphaFoldDB" id="A0A183F925"/>
<evidence type="ECO:0000313" key="3">
    <source>
        <dbReference type="Proteomes" id="UP000050761"/>
    </source>
</evidence>
<accession>A0A183F925</accession>
<evidence type="ECO:0000313" key="2">
    <source>
        <dbReference type="EMBL" id="VDO27210.1"/>
    </source>
</evidence>
<dbReference type="EMBL" id="UZAH01004481">
    <property type="protein sequence ID" value="VDO27210.1"/>
    <property type="molecule type" value="Genomic_DNA"/>
</dbReference>
<evidence type="ECO:0000313" key="4">
    <source>
        <dbReference type="WBParaSite" id="HPBE_0000266701-mRNA-1"/>
    </source>
</evidence>
<reference evidence="2 3" key="1">
    <citation type="submission" date="2018-11" db="EMBL/GenBank/DDBJ databases">
        <authorList>
            <consortium name="Pathogen Informatics"/>
        </authorList>
    </citation>
    <scope>NUCLEOTIDE SEQUENCE [LARGE SCALE GENOMIC DNA]</scope>
</reference>
<name>A0A183F925_HELPZ</name>
<organism evidence="3 4">
    <name type="scientific">Heligmosomoides polygyrus</name>
    <name type="common">Parasitic roundworm</name>
    <dbReference type="NCBI Taxonomy" id="6339"/>
    <lineage>
        <taxon>Eukaryota</taxon>
        <taxon>Metazoa</taxon>
        <taxon>Ecdysozoa</taxon>
        <taxon>Nematoda</taxon>
        <taxon>Chromadorea</taxon>
        <taxon>Rhabditida</taxon>
        <taxon>Rhabditina</taxon>
        <taxon>Rhabditomorpha</taxon>
        <taxon>Strongyloidea</taxon>
        <taxon>Heligmosomidae</taxon>
        <taxon>Heligmosomoides</taxon>
    </lineage>
</organism>
<feature type="compositionally biased region" description="Basic and acidic residues" evidence="1">
    <location>
        <begin position="180"/>
        <end position="192"/>
    </location>
</feature>
<dbReference type="Proteomes" id="UP000050761">
    <property type="component" value="Unassembled WGS sequence"/>
</dbReference>
<evidence type="ECO:0000256" key="1">
    <source>
        <dbReference type="SAM" id="MobiDB-lite"/>
    </source>
</evidence>
<dbReference type="WBParaSite" id="HPBE_0000266701-mRNA-1">
    <property type="protein sequence ID" value="HPBE_0000266701-mRNA-1"/>
    <property type="gene ID" value="HPBE_0000266701"/>
</dbReference>
<keyword evidence="3" id="KW-1185">Reference proteome</keyword>
<feature type="region of interest" description="Disordered" evidence="1">
    <location>
        <begin position="133"/>
        <end position="198"/>
    </location>
</feature>